<proteinExistence type="predicted"/>
<dbReference type="OMA" id="PCEKSFA"/>
<accession>A0A0E0GRD5</accession>
<keyword evidence="2" id="KW-1185">Reference proteome</keyword>
<evidence type="ECO:0000313" key="2">
    <source>
        <dbReference type="Proteomes" id="UP000006591"/>
    </source>
</evidence>
<organism evidence="1">
    <name type="scientific">Oryza nivara</name>
    <name type="common">Indian wild rice</name>
    <name type="synonym">Oryza sativa f. spontanea</name>
    <dbReference type="NCBI Taxonomy" id="4536"/>
    <lineage>
        <taxon>Eukaryota</taxon>
        <taxon>Viridiplantae</taxon>
        <taxon>Streptophyta</taxon>
        <taxon>Embryophyta</taxon>
        <taxon>Tracheophyta</taxon>
        <taxon>Spermatophyta</taxon>
        <taxon>Magnoliopsida</taxon>
        <taxon>Liliopsida</taxon>
        <taxon>Poales</taxon>
        <taxon>Poaceae</taxon>
        <taxon>BOP clade</taxon>
        <taxon>Oryzoideae</taxon>
        <taxon>Oryzeae</taxon>
        <taxon>Oryzinae</taxon>
        <taxon>Oryza</taxon>
    </lineage>
</organism>
<dbReference type="EnsemblPlants" id="ONIVA03G29520.1">
    <property type="protein sequence ID" value="ONIVA03G29520.1"/>
    <property type="gene ID" value="ONIVA03G29520"/>
</dbReference>
<dbReference type="AlphaFoldDB" id="A0A0E0GRD5"/>
<sequence length="151" mass="16254">MAQNGLKIRIFGLVKCIEIGKNTNGESTLLSRSREDNKDKEQQARGGIGATVGRWKSWRISLGANGDTPLDSAAGGRWGLRARDHDGLAPGSNGLGAREANKAYDAFFVLPCEKSFADHVGMRGSRPVPNPDGIPVDRNPKIIILLEFIGT</sequence>
<dbReference type="HOGENOM" id="CLU_1761553_0_0_1"/>
<protein>
    <submittedName>
        <fullName evidence="1">Uncharacterized protein</fullName>
    </submittedName>
</protein>
<evidence type="ECO:0000313" key="1">
    <source>
        <dbReference type="EnsemblPlants" id="ONIVA03G29520.1"/>
    </source>
</evidence>
<dbReference type="Gramene" id="ONIVA03G29520.1">
    <property type="protein sequence ID" value="ONIVA03G29520.1"/>
    <property type="gene ID" value="ONIVA03G29520"/>
</dbReference>
<reference evidence="1" key="2">
    <citation type="submission" date="2018-04" db="EMBL/GenBank/DDBJ databases">
        <title>OnivRS2 (Oryza nivara Reference Sequence Version 2).</title>
        <authorList>
            <person name="Zhang J."/>
            <person name="Kudrna D."/>
            <person name="Lee S."/>
            <person name="Talag J."/>
            <person name="Rajasekar S."/>
            <person name="Welchert J."/>
            <person name="Hsing Y.-I."/>
            <person name="Wing R.A."/>
        </authorList>
    </citation>
    <scope>NUCLEOTIDE SEQUENCE [LARGE SCALE GENOMIC DNA]</scope>
    <source>
        <strain evidence="1">SL10</strain>
    </source>
</reference>
<name>A0A0E0GRD5_ORYNI</name>
<dbReference type="Proteomes" id="UP000006591">
    <property type="component" value="Chromosome 3"/>
</dbReference>
<reference evidence="1" key="1">
    <citation type="submission" date="2015-04" db="UniProtKB">
        <authorList>
            <consortium name="EnsemblPlants"/>
        </authorList>
    </citation>
    <scope>IDENTIFICATION</scope>
    <source>
        <strain evidence="1">SL10</strain>
    </source>
</reference>